<comment type="caution">
    <text evidence="2">The sequence shown here is derived from an EMBL/GenBank/DDBJ whole genome shotgun (WGS) entry which is preliminary data.</text>
</comment>
<accession>A0A8S3J7Q9</accession>
<feature type="non-terminal residue" evidence="2">
    <location>
        <position position="1"/>
    </location>
</feature>
<protein>
    <submittedName>
        <fullName evidence="2">Uncharacterized protein</fullName>
    </submittedName>
</protein>
<reference evidence="2" key="1">
    <citation type="submission" date="2021-02" db="EMBL/GenBank/DDBJ databases">
        <authorList>
            <person name="Nowell W R."/>
        </authorList>
    </citation>
    <scope>NUCLEOTIDE SEQUENCE</scope>
</reference>
<dbReference type="AlphaFoldDB" id="A0A8S3J7Q9"/>
<evidence type="ECO:0000313" key="2">
    <source>
        <dbReference type="EMBL" id="CAF5214388.1"/>
    </source>
</evidence>
<dbReference type="Proteomes" id="UP000676336">
    <property type="component" value="Unassembled WGS sequence"/>
</dbReference>
<feature type="region of interest" description="Disordered" evidence="1">
    <location>
        <begin position="1"/>
        <end position="23"/>
    </location>
</feature>
<sequence>MTSPHQRRFNSQTRTTTTSPTSTISKIHSTNILAEMKDTLLRPSATVSQAGSIISENDIRRRLMTPSSSVEFLGRPAWFTERLRLVWDFYPTPEKFEPDVAIGRLSVIEQEAIIVEDLLLCMLGVEGKFIKTPSLTDKQAQRSFHIDRSLGIIVK</sequence>
<organism evidence="2 3">
    <name type="scientific">Rotaria magnacalcarata</name>
    <dbReference type="NCBI Taxonomy" id="392030"/>
    <lineage>
        <taxon>Eukaryota</taxon>
        <taxon>Metazoa</taxon>
        <taxon>Spiralia</taxon>
        <taxon>Gnathifera</taxon>
        <taxon>Rotifera</taxon>
        <taxon>Eurotatoria</taxon>
        <taxon>Bdelloidea</taxon>
        <taxon>Philodinida</taxon>
        <taxon>Philodinidae</taxon>
        <taxon>Rotaria</taxon>
    </lineage>
</organism>
<gene>
    <name evidence="2" type="ORF">SMN809_LOCUS79278</name>
</gene>
<evidence type="ECO:0000256" key="1">
    <source>
        <dbReference type="SAM" id="MobiDB-lite"/>
    </source>
</evidence>
<feature type="compositionally biased region" description="Low complexity" evidence="1">
    <location>
        <begin position="11"/>
        <end position="23"/>
    </location>
</feature>
<name>A0A8S3J7Q9_9BILA</name>
<dbReference type="EMBL" id="CAJOBI010342085">
    <property type="protein sequence ID" value="CAF5214388.1"/>
    <property type="molecule type" value="Genomic_DNA"/>
</dbReference>
<evidence type="ECO:0000313" key="3">
    <source>
        <dbReference type="Proteomes" id="UP000676336"/>
    </source>
</evidence>
<proteinExistence type="predicted"/>